<evidence type="ECO:0000256" key="1">
    <source>
        <dbReference type="SAM" id="MobiDB-lite"/>
    </source>
</evidence>
<dbReference type="Proteomes" id="UP000232875">
    <property type="component" value="Unassembled WGS sequence"/>
</dbReference>
<sequence>MSQVASPVAVRPRLQTEPSKLMPGSIVSEMDPLISAFHSPATAASDARQSSTQSLQTPIDRRENVSPMRLPPSDSVDAERHGALGNQAVEKGEARAKPARPEVLIVVQPSLKKQQQHPYNLQIQLLSPSVHANASAGAGEQKQAESGGSQSNSHAGTSENGRSCSRTNSISSSKSGHSGISDISLNSGGHSSRRTIPLYTLDFHSIRASHMVDAGTDQQVAKFSRRGIEIADFGVLQPVEIVYMDRGQKMSRAVTSEDELHTDHGQESSSEMAHGAHEGDEHRKKLRVKFIRGIRRFGDHLRQHNEHVRQDEDHVAQTSSLSSIPLDRSGTLDQAAAENYAKQNRPASHIVSHLSPGAGVAHGKLTTAYHWKIKRLDRRVDTEKLMQINVPKPLLDTAVSMNGGELDEEVLKHLVSHLILTNVWTHFNVHNRMGAAVKHLDPHTINPHFEWVRDVELPDAEEDTNDVRLRDTSTKVRSASADLGDSDRFSYASWTCYIVLDTDTRIPIGQLKPAPHHPLVVCQLALPNPLPDLRFSGIGIDSLGFSREELRDIVVVTATHLAIRESLGSLHKM</sequence>
<gene>
    <name evidence="2" type="ORF">MVES_003025</name>
</gene>
<organism evidence="2 3">
    <name type="scientific">Malassezia vespertilionis</name>
    <dbReference type="NCBI Taxonomy" id="2020962"/>
    <lineage>
        <taxon>Eukaryota</taxon>
        <taxon>Fungi</taxon>
        <taxon>Dikarya</taxon>
        <taxon>Basidiomycota</taxon>
        <taxon>Ustilaginomycotina</taxon>
        <taxon>Malasseziomycetes</taxon>
        <taxon>Malasseziales</taxon>
        <taxon>Malasseziaceae</taxon>
        <taxon>Malassezia</taxon>
    </lineage>
</organism>
<dbReference type="OrthoDB" id="2590746at2759"/>
<name>A0A2N1J8X8_9BASI</name>
<dbReference type="AlphaFoldDB" id="A0A2N1J8X8"/>
<feature type="region of interest" description="Disordered" evidence="1">
    <location>
        <begin position="1"/>
        <end position="25"/>
    </location>
</feature>
<feature type="region of interest" description="Disordered" evidence="1">
    <location>
        <begin position="307"/>
        <end position="327"/>
    </location>
</feature>
<accession>A0A2N1J8X8</accession>
<feature type="region of interest" description="Disordered" evidence="1">
    <location>
        <begin position="252"/>
        <end position="283"/>
    </location>
</feature>
<feature type="compositionally biased region" description="Polar residues" evidence="1">
    <location>
        <begin position="144"/>
        <end position="162"/>
    </location>
</feature>
<protein>
    <submittedName>
        <fullName evidence="2">Uncharacterized protein</fullName>
    </submittedName>
</protein>
<keyword evidence="3" id="KW-1185">Reference proteome</keyword>
<feature type="compositionally biased region" description="Basic and acidic residues" evidence="1">
    <location>
        <begin position="274"/>
        <end position="283"/>
    </location>
</feature>
<feature type="region of interest" description="Disordered" evidence="1">
    <location>
        <begin position="37"/>
        <end position="79"/>
    </location>
</feature>
<proteinExistence type="predicted"/>
<dbReference type="EMBL" id="KZ454992">
    <property type="protein sequence ID" value="PKI82996.1"/>
    <property type="molecule type" value="Genomic_DNA"/>
</dbReference>
<feature type="compositionally biased region" description="Low complexity" evidence="1">
    <location>
        <begin position="163"/>
        <end position="184"/>
    </location>
</feature>
<reference evidence="2 3" key="1">
    <citation type="submission" date="2017-10" db="EMBL/GenBank/DDBJ databases">
        <title>A novel species of cold-tolerant Malassezia isolated from bats.</title>
        <authorList>
            <person name="Lorch J.M."/>
            <person name="Palmer J.M."/>
            <person name="Vanderwolf K.J."/>
            <person name="Schmidt K.Z."/>
            <person name="Verant M.L."/>
            <person name="Weller T.J."/>
            <person name="Blehert D.S."/>
        </authorList>
    </citation>
    <scope>NUCLEOTIDE SEQUENCE [LARGE SCALE GENOMIC DNA]</scope>
    <source>
        <strain evidence="2 3">NWHC:44797-103</strain>
    </source>
</reference>
<feature type="compositionally biased region" description="Polar residues" evidence="1">
    <location>
        <begin position="47"/>
        <end position="57"/>
    </location>
</feature>
<evidence type="ECO:0000313" key="2">
    <source>
        <dbReference type="EMBL" id="PKI82996.1"/>
    </source>
</evidence>
<evidence type="ECO:0000313" key="3">
    <source>
        <dbReference type="Proteomes" id="UP000232875"/>
    </source>
</evidence>
<feature type="region of interest" description="Disordered" evidence="1">
    <location>
        <begin position="132"/>
        <end position="191"/>
    </location>
</feature>